<name>A0ABQ9ZZI8_9CRUS</name>
<organism evidence="1 2">
    <name type="scientific">Daphnia magna</name>
    <dbReference type="NCBI Taxonomy" id="35525"/>
    <lineage>
        <taxon>Eukaryota</taxon>
        <taxon>Metazoa</taxon>
        <taxon>Ecdysozoa</taxon>
        <taxon>Arthropoda</taxon>
        <taxon>Crustacea</taxon>
        <taxon>Branchiopoda</taxon>
        <taxon>Diplostraca</taxon>
        <taxon>Cladocera</taxon>
        <taxon>Anomopoda</taxon>
        <taxon>Daphniidae</taxon>
        <taxon>Daphnia</taxon>
    </lineage>
</organism>
<reference evidence="1 2" key="1">
    <citation type="journal article" date="2023" name="Nucleic Acids Res.">
        <title>The hologenome of Daphnia magna reveals possible DNA methylation and microbiome-mediated evolution of the host genome.</title>
        <authorList>
            <person name="Chaturvedi A."/>
            <person name="Li X."/>
            <person name="Dhandapani V."/>
            <person name="Marshall H."/>
            <person name="Kissane S."/>
            <person name="Cuenca-Cambronero M."/>
            <person name="Asole G."/>
            <person name="Calvet F."/>
            <person name="Ruiz-Romero M."/>
            <person name="Marangio P."/>
            <person name="Guigo R."/>
            <person name="Rago D."/>
            <person name="Mirbahai L."/>
            <person name="Eastwood N."/>
            <person name="Colbourne J.K."/>
            <person name="Zhou J."/>
            <person name="Mallon E."/>
            <person name="Orsini L."/>
        </authorList>
    </citation>
    <scope>NUCLEOTIDE SEQUENCE [LARGE SCALE GENOMIC DNA]</scope>
    <source>
        <strain evidence="1">LRV0_1</strain>
    </source>
</reference>
<accession>A0ABQ9ZZI8</accession>
<evidence type="ECO:0000313" key="2">
    <source>
        <dbReference type="Proteomes" id="UP001234178"/>
    </source>
</evidence>
<evidence type="ECO:0000313" key="1">
    <source>
        <dbReference type="EMBL" id="KAK4018039.1"/>
    </source>
</evidence>
<sequence length="81" mass="9267">MQKAKATRISESSFEVAHNTAEQSVDRMCASVGLMRQNYRRYQNPSIFYMVQHNTLHSAVMVSSCYEALSSCGLSLRFRVR</sequence>
<keyword evidence="2" id="KW-1185">Reference proteome</keyword>
<gene>
    <name evidence="1" type="ORF">OUZ56_000108</name>
</gene>
<dbReference type="Proteomes" id="UP001234178">
    <property type="component" value="Unassembled WGS sequence"/>
</dbReference>
<protein>
    <submittedName>
        <fullName evidence="1">Uncharacterized protein</fullName>
    </submittedName>
</protein>
<dbReference type="EMBL" id="JAOYFB010000036">
    <property type="protein sequence ID" value="KAK4018039.1"/>
    <property type="molecule type" value="Genomic_DNA"/>
</dbReference>
<comment type="caution">
    <text evidence="1">The sequence shown here is derived from an EMBL/GenBank/DDBJ whole genome shotgun (WGS) entry which is preliminary data.</text>
</comment>
<proteinExistence type="predicted"/>